<feature type="domain" description="Peptidase M28" evidence="5">
    <location>
        <begin position="391"/>
        <end position="586"/>
    </location>
</feature>
<evidence type="ECO:0000313" key="6">
    <source>
        <dbReference type="EMBL" id="RXG42071.1"/>
    </source>
</evidence>
<dbReference type="Gene3D" id="3.40.630.10">
    <property type="entry name" value="Zn peptidases"/>
    <property type="match status" value="1"/>
</dbReference>
<dbReference type="Pfam" id="PF04253">
    <property type="entry name" value="TFR_dimer"/>
    <property type="match status" value="1"/>
</dbReference>
<evidence type="ECO:0000259" key="5">
    <source>
        <dbReference type="Pfam" id="PF04389"/>
    </source>
</evidence>
<evidence type="ECO:0008006" key="8">
    <source>
        <dbReference type="Google" id="ProtNLM"/>
    </source>
</evidence>
<dbReference type="SUPFAM" id="SSF52025">
    <property type="entry name" value="PA domain"/>
    <property type="match status" value="1"/>
</dbReference>
<dbReference type="EMBL" id="RSDZ01000156">
    <property type="protein sequence ID" value="RXG42071.1"/>
    <property type="molecule type" value="Genomic_DNA"/>
</dbReference>
<dbReference type="Gene3D" id="3.50.30.30">
    <property type="match status" value="1"/>
</dbReference>
<dbReference type="SUPFAM" id="SSF53187">
    <property type="entry name" value="Zn-dependent exopeptidases"/>
    <property type="match status" value="1"/>
</dbReference>
<dbReference type="CDD" id="cd08022">
    <property type="entry name" value="M28_PSMA_like"/>
    <property type="match status" value="1"/>
</dbReference>
<comment type="similarity">
    <text evidence="1">Belongs to the peptidase M28 family. M28B subfamily.</text>
</comment>
<dbReference type="InterPro" id="IPR003137">
    <property type="entry name" value="PA_domain"/>
</dbReference>
<dbReference type="PANTHER" id="PTHR10404">
    <property type="entry name" value="N-ACETYLATED-ALPHA-LINKED ACIDIC DIPEPTIDASE"/>
    <property type="match status" value="1"/>
</dbReference>
<dbReference type="InterPro" id="IPR039373">
    <property type="entry name" value="Peptidase_M28B"/>
</dbReference>
<accession>A0A444RLF7</accession>
<dbReference type="FunFam" id="3.40.630.10:FF:000101">
    <property type="entry name" value="N-acetylated alpha-linked acidic dipeptidase like 1"/>
    <property type="match status" value="1"/>
</dbReference>
<dbReference type="AlphaFoldDB" id="A0A444RLF7"/>
<evidence type="ECO:0000313" key="7">
    <source>
        <dbReference type="Proteomes" id="UP000288725"/>
    </source>
</evidence>
<gene>
    <name evidence="6" type="ORF">VDGE_07650</name>
</gene>
<organism evidence="6 7">
    <name type="scientific">Verticillium dahliae</name>
    <name type="common">Verticillium wilt</name>
    <dbReference type="NCBI Taxonomy" id="27337"/>
    <lineage>
        <taxon>Eukaryota</taxon>
        <taxon>Fungi</taxon>
        <taxon>Dikarya</taxon>
        <taxon>Ascomycota</taxon>
        <taxon>Pezizomycotina</taxon>
        <taxon>Sordariomycetes</taxon>
        <taxon>Hypocreomycetidae</taxon>
        <taxon>Glomerellales</taxon>
        <taxon>Plectosphaerellaceae</taxon>
        <taxon>Verticillium</taxon>
    </lineage>
</organism>
<evidence type="ECO:0000256" key="2">
    <source>
        <dbReference type="SAM" id="MobiDB-lite"/>
    </source>
</evidence>
<comment type="caution">
    <text evidence="6">The sequence shown here is derived from an EMBL/GenBank/DDBJ whole genome shotgun (WGS) entry which is preliminary data.</text>
</comment>
<dbReference type="Pfam" id="PF02225">
    <property type="entry name" value="PA"/>
    <property type="match status" value="1"/>
</dbReference>
<name>A0A444RLF7_VERDA</name>
<dbReference type="Proteomes" id="UP000288725">
    <property type="component" value="Chromosome 5"/>
</dbReference>
<feature type="region of interest" description="Disordered" evidence="2">
    <location>
        <begin position="1"/>
        <end position="47"/>
    </location>
</feature>
<dbReference type="CDD" id="cd02121">
    <property type="entry name" value="PA_GCPII_like"/>
    <property type="match status" value="1"/>
</dbReference>
<evidence type="ECO:0000259" key="3">
    <source>
        <dbReference type="Pfam" id="PF02225"/>
    </source>
</evidence>
<sequence length="765" mass="83399">MRPDEVDNFFGGNTPKATALSQIGQVKSPDRRLPRSHPQKPDALGMNELPEPQLSAVLAFAAGASACQRDFNIEARHTHRKPILRRNDVWPPVLTEQETLIANSFDNVTIDEWSEYYGRQNKLAGFGKEAAEWTRDKWASNGFESHLNEYHVFLRYPVSAALNFTDAEGNVSEVNLKEDVIEDDEVTGWDAISQQTFLGYAPTGHAKAEYVYAGRGSKADFDALAELGVDVKGKIALIRYGGLFRGLKVKNAQDAGALAAVIYLDPGDDGEVTVANGYKAYPEGPARNPHQVQKGSTLFLRDPTTPGYPSHEDAPRADVSDVIAKIPAVPISYSAAEPLLKALNGHGISGEQVNRTNWIGGLDAEYFTGPAPGVMLELDNVSEDVIRPIQNVIGRINGTNHDGTPAKETLFIGNHRDTWMIGGNGDPNSGSAILIEFSKVIKKLIDSGWKPKRNLVLGSWDAEEWGLIGSVEYVEEHINELTETLIAYLNIDVAVSGPRPDLAATPELHTIGTEIMKKVIHPNFGGFNQSLYDSWQDASGGVVGVLGSGSDYTAFLHRGISSLDVGSGGGPTDPIWPYHSNYDTYHWMATLGDPGFHVHASQGQYLALLAYHLLDDEILPLDVVNYGVELQAYLDDLVEFSAENDADLDFSELENAIEVFKKRAGEAKALEELAVTTNDQNLKDVVNHKYIHFQRGFVSQGGLPNREFYRHVVAAPGLDTGYAAVTFAGATEGIQYAEDGNFNVAQEWVSKIAAGIVVAADILKT</sequence>
<dbReference type="Pfam" id="PF04389">
    <property type="entry name" value="Peptidase_M28"/>
    <property type="match status" value="1"/>
</dbReference>
<feature type="domain" description="Transferrin receptor-like dimerisation" evidence="4">
    <location>
        <begin position="648"/>
        <end position="764"/>
    </location>
</feature>
<dbReference type="SUPFAM" id="SSF47672">
    <property type="entry name" value="Transferrin receptor-like dimerisation domain"/>
    <property type="match status" value="1"/>
</dbReference>
<dbReference type="InterPro" id="IPR036757">
    <property type="entry name" value="TFR-like_dimer_dom_sf"/>
</dbReference>
<evidence type="ECO:0000256" key="1">
    <source>
        <dbReference type="ARBA" id="ARBA00005634"/>
    </source>
</evidence>
<dbReference type="PANTHER" id="PTHR10404:SF46">
    <property type="entry name" value="VACUOLAR PROTEIN SORTING-ASSOCIATED PROTEIN 70"/>
    <property type="match status" value="1"/>
</dbReference>
<dbReference type="GO" id="GO:0004180">
    <property type="term" value="F:carboxypeptidase activity"/>
    <property type="evidence" value="ECO:0007669"/>
    <property type="project" value="TreeGrafter"/>
</dbReference>
<dbReference type="Gene3D" id="1.20.930.40">
    <property type="entry name" value="Transferrin receptor-like, dimerisation domain"/>
    <property type="match status" value="1"/>
</dbReference>
<protein>
    <recommendedName>
        <fullName evidence="8">Glutamate carboxypeptidase</fullName>
    </recommendedName>
</protein>
<dbReference type="InterPro" id="IPR007484">
    <property type="entry name" value="Peptidase_M28"/>
</dbReference>
<dbReference type="InterPro" id="IPR046450">
    <property type="entry name" value="PA_dom_sf"/>
</dbReference>
<reference evidence="6 7" key="1">
    <citation type="submission" date="2018-12" db="EMBL/GenBank/DDBJ databases">
        <title>Genome of Verticillium dahliae isolate Getta Getta.</title>
        <authorList>
            <person name="Gardiner D.M."/>
        </authorList>
    </citation>
    <scope>NUCLEOTIDE SEQUENCE [LARGE SCALE GENOMIC DNA]</scope>
    <source>
        <strain evidence="6 7">Getta Getta</strain>
    </source>
</reference>
<proteinExistence type="inferred from homology"/>
<feature type="compositionally biased region" description="Polar residues" evidence="2">
    <location>
        <begin position="15"/>
        <end position="25"/>
    </location>
</feature>
<feature type="domain" description="PA" evidence="3">
    <location>
        <begin position="209"/>
        <end position="282"/>
    </location>
</feature>
<dbReference type="InterPro" id="IPR007365">
    <property type="entry name" value="TFR-like_dimer_dom"/>
</dbReference>
<evidence type="ECO:0000259" key="4">
    <source>
        <dbReference type="Pfam" id="PF04253"/>
    </source>
</evidence>